<gene>
    <name evidence="5" type="ORF">AVDCRST_MAG73-1036</name>
</gene>
<comment type="cofactor">
    <cofactor evidence="1">
        <name>FMN</name>
        <dbReference type="ChEBI" id="CHEBI:58210"/>
    </cofactor>
</comment>
<protein>
    <recommendedName>
        <fullName evidence="4">Flavin reductase like domain-containing protein</fullName>
    </recommendedName>
</protein>
<name>A0A6J4TV80_9BACT</name>
<dbReference type="InterPro" id="IPR002563">
    <property type="entry name" value="Flavin_Rdtase-like_dom"/>
</dbReference>
<dbReference type="AlphaFoldDB" id="A0A6J4TV80"/>
<evidence type="ECO:0000256" key="1">
    <source>
        <dbReference type="ARBA" id="ARBA00001917"/>
    </source>
</evidence>
<organism evidence="5">
    <name type="scientific">uncultured Thermomicrobiales bacterium</name>
    <dbReference type="NCBI Taxonomy" id="1645740"/>
    <lineage>
        <taxon>Bacteria</taxon>
        <taxon>Pseudomonadati</taxon>
        <taxon>Thermomicrobiota</taxon>
        <taxon>Thermomicrobia</taxon>
        <taxon>Thermomicrobiales</taxon>
        <taxon>environmental samples</taxon>
    </lineage>
</organism>
<dbReference type="EMBL" id="CADCWE010000065">
    <property type="protein sequence ID" value="CAA9532431.1"/>
    <property type="molecule type" value="Genomic_DNA"/>
</dbReference>
<reference evidence="5" key="1">
    <citation type="submission" date="2020-02" db="EMBL/GenBank/DDBJ databases">
        <authorList>
            <person name="Meier V. D."/>
        </authorList>
    </citation>
    <scope>NUCLEOTIDE SEQUENCE</scope>
    <source>
        <strain evidence="5">AVDCRST_MAG73</strain>
    </source>
</reference>
<dbReference type="SUPFAM" id="SSF50475">
    <property type="entry name" value="FMN-binding split barrel"/>
    <property type="match status" value="1"/>
</dbReference>
<dbReference type="PANTHER" id="PTHR43567:SF1">
    <property type="entry name" value="FLAVOREDOXIN"/>
    <property type="match status" value="1"/>
</dbReference>
<sequence>MYRDQPNAMAASWVLPLGFEPTLIGVAIHPSRLSHEFAGKTEQFALNIPTADLMTAVHTCGTVSGNDGDKFAAAGLTPAEATEIEAPWIADCVAHIECGVLDRRSWGDHDLFVARVLVVHALDEAFDGFWNVETDAGQLLHHLGADRYAGLGRAYRVNPEDERE</sequence>
<dbReference type="Pfam" id="PF01613">
    <property type="entry name" value="Flavin_Reduct"/>
    <property type="match status" value="1"/>
</dbReference>
<dbReference type="InterPro" id="IPR052174">
    <property type="entry name" value="Flavoredoxin"/>
</dbReference>
<feature type="domain" description="Flavin reductase like" evidence="4">
    <location>
        <begin position="1"/>
        <end position="131"/>
    </location>
</feature>
<dbReference type="GO" id="GO:0010181">
    <property type="term" value="F:FMN binding"/>
    <property type="evidence" value="ECO:0007669"/>
    <property type="project" value="InterPro"/>
</dbReference>
<dbReference type="Gene3D" id="2.30.110.10">
    <property type="entry name" value="Electron Transport, Fmn-binding Protein, Chain A"/>
    <property type="match status" value="1"/>
</dbReference>
<dbReference type="GO" id="GO:0016646">
    <property type="term" value="F:oxidoreductase activity, acting on the CH-NH group of donors, NAD or NADP as acceptor"/>
    <property type="evidence" value="ECO:0007669"/>
    <property type="project" value="UniProtKB-ARBA"/>
</dbReference>
<evidence type="ECO:0000313" key="5">
    <source>
        <dbReference type="EMBL" id="CAA9532431.1"/>
    </source>
</evidence>
<proteinExistence type="inferred from homology"/>
<accession>A0A6J4TV80</accession>
<dbReference type="PANTHER" id="PTHR43567">
    <property type="entry name" value="FLAVOREDOXIN-RELATED-RELATED"/>
    <property type="match status" value="1"/>
</dbReference>
<dbReference type="InterPro" id="IPR012349">
    <property type="entry name" value="Split_barrel_FMN-bd"/>
</dbReference>
<keyword evidence="2" id="KW-0285">Flavoprotein</keyword>
<evidence type="ECO:0000259" key="4">
    <source>
        <dbReference type="SMART" id="SM00903"/>
    </source>
</evidence>
<evidence type="ECO:0000256" key="2">
    <source>
        <dbReference type="ARBA" id="ARBA00022630"/>
    </source>
</evidence>
<evidence type="ECO:0000256" key="3">
    <source>
        <dbReference type="ARBA" id="ARBA00038054"/>
    </source>
</evidence>
<dbReference type="SMART" id="SM00903">
    <property type="entry name" value="Flavin_Reduct"/>
    <property type="match status" value="1"/>
</dbReference>
<comment type="similarity">
    <text evidence="3">Belongs to the flavoredoxin family.</text>
</comment>